<dbReference type="Proteomes" id="UP000195781">
    <property type="component" value="Unassembled WGS sequence"/>
</dbReference>
<sequence length="65" mass="7412">MKVKNSWTVRNMTILKLTENIPLTDWHKMTVGGVEFKPFMVMDAGRDVIAIGGEHDFTGEEVEFI</sequence>
<name>A0A1Y3XSZ4_9ACTN</name>
<keyword evidence="2" id="KW-1185">Reference proteome</keyword>
<dbReference type="OrthoDB" id="3192704at2"/>
<evidence type="ECO:0000313" key="1">
    <source>
        <dbReference type="EMBL" id="OUN88623.1"/>
    </source>
</evidence>
<gene>
    <name evidence="1" type="ORF">B5G02_05245</name>
</gene>
<evidence type="ECO:0000313" key="2">
    <source>
        <dbReference type="Proteomes" id="UP000195781"/>
    </source>
</evidence>
<accession>A0A1Y3XSZ4</accession>
<dbReference type="AlphaFoldDB" id="A0A1Y3XSZ4"/>
<organism evidence="1 2">
    <name type="scientific">[Collinsella] massiliensis</name>
    <dbReference type="NCBI Taxonomy" id="1232426"/>
    <lineage>
        <taxon>Bacteria</taxon>
        <taxon>Bacillati</taxon>
        <taxon>Actinomycetota</taxon>
        <taxon>Coriobacteriia</taxon>
        <taxon>Coriobacteriales</taxon>
        <taxon>Coriobacteriaceae</taxon>
        <taxon>Enorma</taxon>
    </lineage>
</organism>
<comment type="caution">
    <text evidence="1">The sequence shown here is derived from an EMBL/GenBank/DDBJ whole genome shotgun (WGS) entry which is preliminary data.</text>
</comment>
<proteinExistence type="predicted"/>
<reference evidence="2" key="1">
    <citation type="submission" date="2017-04" db="EMBL/GenBank/DDBJ databases">
        <title>Function of individual gut microbiota members based on whole genome sequencing of pure cultures obtained from chicken caecum.</title>
        <authorList>
            <person name="Medvecky M."/>
            <person name="Cejkova D."/>
            <person name="Polansky O."/>
            <person name="Karasova D."/>
            <person name="Kubasova T."/>
            <person name="Cizek A."/>
            <person name="Rychlik I."/>
        </authorList>
    </citation>
    <scope>NUCLEOTIDE SEQUENCE [LARGE SCALE GENOMIC DNA]</scope>
    <source>
        <strain evidence="2">An5</strain>
    </source>
</reference>
<dbReference type="RefSeq" id="WP_094335443.1">
    <property type="nucleotide sequence ID" value="NZ_NFIE01000010.1"/>
</dbReference>
<dbReference type="EMBL" id="NFIE01000010">
    <property type="protein sequence ID" value="OUN88623.1"/>
    <property type="molecule type" value="Genomic_DNA"/>
</dbReference>
<protein>
    <submittedName>
        <fullName evidence="1">Uncharacterized protein</fullName>
    </submittedName>
</protein>